<reference evidence="4" key="1">
    <citation type="journal article" date="2019" name="Int. J. Syst. Evol. Microbiol.">
        <title>The Global Catalogue of Microorganisms (GCM) 10K type strain sequencing project: providing services to taxonomists for standard genome sequencing and annotation.</title>
        <authorList>
            <consortium name="The Broad Institute Genomics Platform"/>
            <consortium name="The Broad Institute Genome Sequencing Center for Infectious Disease"/>
            <person name="Wu L."/>
            <person name="Ma J."/>
        </authorList>
    </citation>
    <scope>NUCLEOTIDE SEQUENCE [LARGE SCALE GENOMIC DNA]</scope>
    <source>
        <strain evidence="4">KCTC 52277</strain>
    </source>
</reference>
<organism evidence="3 4">
    <name type="scientific">Shewanella submarina</name>
    <dbReference type="NCBI Taxonomy" id="2016376"/>
    <lineage>
        <taxon>Bacteria</taxon>
        <taxon>Pseudomonadati</taxon>
        <taxon>Pseudomonadota</taxon>
        <taxon>Gammaproteobacteria</taxon>
        <taxon>Alteromonadales</taxon>
        <taxon>Shewanellaceae</taxon>
        <taxon>Shewanella</taxon>
    </lineage>
</organism>
<dbReference type="EMBL" id="JBHRTD010000017">
    <property type="protein sequence ID" value="MFC3139776.1"/>
    <property type="molecule type" value="Genomic_DNA"/>
</dbReference>
<dbReference type="SUPFAM" id="SSF52172">
    <property type="entry name" value="CheY-like"/>
    <property type="match status" value="1"/>
</dbReference>
<dbReference type="InterPro" id="IPR011006">
    <property type="entry name" value="CheY-like_superfamily"/>
</dbReference>
<protein>
    <recommendedName>
        <fullName evidence="2">Response regulatory domain-containing protein</fullName>
    </recommendedName>
</protein>
<dbReference type="RefSeq" id="WP_248936271.1">
    <property type="nucleotide sequence ID" value="NZ_JAKILF010000004.1"/>
</dbReference>
<keyword evidence="4" id="KW-1185">Reference proteome</keyword>
<evidence type="ECO:0000313" key="3">
    <source>
        <dbReference type="EMBL" id="MFC3139776.1"/>
    </source>
</evidence>
<feature type="modified residue" description="4-aspartylphosphate" evidence="1">
    <location>
        <position position="100"/>
    </location>
</feature>
<comment type="caution">
    <text evidence="3">The sequence shown here is derived from an EMBL/GenBank/DDBJ whole genome shotgun (WGS) entry which is preliminary data.</text>
</comment>
<accession>A0ABV7GHM8</accession>
<dbReference type="InterPro" id="IPR001789">
    <property type="entry name" value="Sig_transdc_resp-reg_receiver"/>
</dbReference>
<evidence type="ECO:0000256" key="1">
    <source>
        <dbReference type="PROSITE-ProRule" id="PRU00169"/>
    </source>
</evidence>
<proteinExistence type="predicted"/>
<sequence length="337" mass="37783">MTNEEPANSNPLEEEACFDEEFFEPFPGIDVVPLDENQLDIDSGEGLGNILIVEDDQFIAKEYGFMLTAHGFRVSYAYDADQAVKAIYLFGNSFDFIVLDIRMYYGNYMTAYDTAEGRRTGAILSQEMREYASASIIVGLSNSHDAFDKAWFEANYRHLFCNKSEFSPILFAKYLHTIAAEENDSIKKNDDDYRAIDEWKDQLLNSLTQNNNLIIQYVKEQTMGDKYEAGQVGAQGKHAHAHDMVFNQVWSQNKDSWDLKQLSTQLSELREALAKEASKQQDYIEIGNVASAELEVSNGNGAKALEYLKKTGSWTLSVAEKIGVGVATAAIKTSLGI</sequence>
<gene>
    <name evidence="3" type="ORF">ACFOE0_16540</name>
</gene>
<dbReference type="Gene3D" id="3.40.50.2300">
    <property type="match status" value="1"/>
</dbReference>
<feature type="domain" description="Response regulatory" evidence="2">
    <location>
        <begin position="49"/>
        <end position="178"/>
    </location>
</feature>
<dbReference type="Proteomes" id="UP001595621">
    <property type="component" value="Unassembled WGS sequence"/>
</dbReference>
<dbReference type="PROSITE" id="PS50110">
    <property type="entry name" value="RESPONSE_REGULATORY"/>
    <property type="match status" value="1"/>
</dbReference>
<keyword evidence="1" id="KW-0597">Phosphoprotein</keyword>
<evidence type="ECO:0000313" key="4">
    <source>
        <dbReference type="Proteomes" id="UP001595621"/>
    </source>
</evidence>
<name>A0ABV7GHM8_9GAMM</name>
<evidence type="ECO:0000259" key="2">
    <source>
        <dbReference type="PROSITE" id="PS50110"/>
    </source>
</evidence>